<feature type="domain" description="SWIM-type" evidence="3">
    <location>
        <begin position="60"/>
        <end position="96"/>
    </location>
</feature>
<gene>
    <name evidence="4" type="ORF">J5V16_21755</name>
</gene>
<dbReference type="PROSITE" id="PS50966">
    <property type="entry name" value="ZF_SWIM"/>
    <property type="match status" value="1"/>
</dbReference>
<keyword evidence="5" id="KW-1185">Reference proteome</keyword>
<keyword evidence="1" id="KW-0863">Zinc-finger</keyword>
<dbReference type="Pfam" id="PF04434">
    <property type="entry name" value="SWIM"/>
    <property type="match status" value="1"/>
</dbReference>
<sequence>MSRYVNTPWGQNWLNIAEPILKAADSGRLQRGLSYARGRVAEPEIGPGTATATVRGSSSYRVRITLPGPGRITADCDCPDPVWPCKHVVAVVFRLGRTIDEDPSALRTLRANDGYSADPAPEPEPEPAGNAGRTRWGSELAADALTPAEAFARPTAPRPDPVAIPDATGEPCYCPPNPRSGVDLEALEALAAIAAGTAMTALVNADVPGHQVREWPEDPQLDAVRIALHVTGPARLESLATAIGRTAAALTGESLAWTFFGPESIAILTDQWQPDPDLHHEVTTALAEFTTADGAPARVTKRMNRWTIDSHHLQLRYGRDERWYPFLRQSNKWWPAGPPATDLTEAVTRLQGSEWGQVMSQIHR</sequence>
<comment type="caution">
    <text evidence="4">The sequence shown here is derived from an EMBL/GenBank/DDBJ whole genome shotgun (WGS) entry which is preliminary data.</text>
</comment>
<reference evidence="4 5" key="1">
    <citation type="submission" date="2021-03" db="EMBL/GenBank/DDBJ databases">
        <title>Glycomyces sp. nov., a novel actinomycete isolated from soil.</title>
        <authorList>
            <person name="Yang X."/>
            <person name="Xu X."/>
        </authorList>
    </citation>
    <scope>NUCLEOTIDE SEQUENCE [LARGE SCALE GENOMIC DNA]</scope>
    <source>
        <strain evidence="4 5">NEAU-S30</strain>
    </source>
</reference>
<evidence type="ECO:0000313" key="5">
    <source>
        <dbReference type="Proteomes" id="UP000681341"/>
    </source>
</evidence>
<feature type="region of interest" description="Disordered" evidence="2">
    <location>
        <begin position="111"/>
        <end position="134"/>
    </location>
</feature>
<dbReference type="PANTHER" id="PTHR38133:SF1">
    <property type="entry name" value="SLR1429 PROTEIN"/>
    <property type="match status" value="1"/>
</dbReference>
<dbReference type="InterPro" id="IPR007527">
    <property type="entry name" value="Znf_SWIM"/>
</dbReference>
<dbReference type="EMBL" id="JAGFNP010000015">
    <property type="protein sequence ID" value="MBO3735461.1"/>
    <property type="molecule type" value="Genomic_DNA"/>
</dbReference>
<accession>A0ABS3UAK7</accession>
<evidence type="ECO:0000259" key="3">
    <source>
        <dbReference type="PROSITE" id="PS50966"/>
    </source>
</evidence>
<evidence type="ECO:0000256" key="1">
    <source>
        <dbReference type="PROSITE-ProRule" id="PRU00325"/>
    </source>
</evidence>
<keyword evidence="1" id="KW-0479">Metal-binding</keyword>
<evidence type="ECO:0000313" key="4">
    <source>
        <dbReference type="EMBL" id="MBO3735461.1"/>
    </source>
</evidence>
<dbReference type="Proteomes" id="UP000681341">
    <property type="component" value="Unassembled WGS sequence"/>
</dbReference>
<organism evidence="4 5">
    <name type="scientific">Glycomyces niveus</name>
    <dbReference type="NCBI Taxonomy" id="2820287"/>
    <lineage>
        <taxon>Bacteria</taxon>
        <taxon>Bacillati</taxon>
        <taxon>Actinomycetota</taxon>
        <taxon>Actinomycetes</taxon>
        <taxon>Glycomycetales</taxon>
        <taxon>Glycomycetaceae</taxon>
        <taxon>Glycomyces</taxon>
    </lineage>
</organism>
<proteinExistence type="predicted"/>
<dbReference type="RefSeq" id="WP_208499087.1">
    <property type="nucleotide sequence ID" value="NZ_JAGFNP010000015.1"/>
</dbReference>
<name>A0ABS3UAK7_9ACTN</name>
<protein>
    <submittedName>
        <fullName evidence="4">SWIM zinc finger family protein</fullName>
    </submittedName>
</protein>
<keyword evidence="1" id="KW-0862">Zinc</keyword>
<evidence type="ECO:0000256" key="2">
    <source>
        <dbReference type="SAM" id="MobiDB-lite"/>
    </source>
</evidence>
<dbReference type="PANTHER" id="PTHR38133">
    <property type="entry name" value="SLR1429 PROTEIN"/>
    <property type="match status" value="1"/>
</dbReference>